<accession>A0A9W9L2A8</accession>
<organism evidence="1 2">
    <name type="scientific">Penicillium bovifimosum</name>
    <dbReference type="NCBI Taxonomy" id="126998"/>
    <lineage>
        <taxon>Eukaryota</taxon>
        <taxon>Fungi</taxon>
        <taxon>Dikarya</taxon>
        <taxon>Ascomycota</taxon>
        <taxon>Pezizomycotina</taxon>
        <taxon>Eurotiomycetes</taxon>
        <taxon>Eurotiomycetidae</taxon>
        <taxon>Eurotiales</taxon>
        <taxon>Aspergillaceae</taxon>
        <taxon>Penicillium</taxon>
    </lineage>
</organism>
<reference evidence="1" key="1">
    <citation type="submission" date="2022-11" db="EMBL/GenBank/DDBJ databases">
        <authorList>
            <person name="Petersen C."/>
        </authorList>
    </citation>
    <scope>NUCLEOTIDE SEQUENCE</scope>
    <source>
        <strain evidence="1">IBT 22155</strain>
    </source>
</reference>
<proteinExistence type="predicted"/>
<dbReference type="OrthoDB" id="10341496at2759"/>
<comment type="caution">
    <text evidence="1">The sequence shown here is derived from an EMBL/GenBank/DDBJ whole genome shotgun (WGS) entry which is preliminary data.</text>
</comment>
<dbReference type="EMBL" id="JAPQKL010000004">
    <property type="protein sequence ID" value="KAJ5135045.1"/>
    <property type="molecule type" value="Genomic_DNA"/>
</dbReference>
<dbReference type="Proteomes" id="UP001149079">
    <property type="component" value="Unassembled WGS sequence"/>
</dbReference>
<evidence type="ECO:0000313" key="2">
    <source>
        <dbReference type="Proteomes" id="UP001149079"/>
    </source>
</evidence>
<gene>
    <name evidence="1" type="ORF">N7515_004323</name>
</gene>
<reference evidence="1" key="2">
    <citation type="journal article" date="2023" name="IMA Fungus">
        <title>Comparative genomic study of the Penicillium genus elucidates a diverse pangenome and 15 lateral gene transfer events.</title>
        <authorList>
            <person name="Petersen C."/>
            <person name="Sorensen T."/>
            <person name="Nielsen M.R."/>
            <person name="Sondergaard T.E."/>
            <person name="Sorensen J.L."/>
            <person name="Fitzpatrick D.A."/>
            <person name="Frisvad J.C."/>
            <person name="Nielsen K.L."/>
        </authorList>
    </citation>
    <scope>NUCLEOTIDE SEQUENCE</scope>
    <source>
        <strain evidence="1">IBT 22155</strain>
    </source>
</reference>
<sequence length="168" mass="18811">MNHSALAFRPKATDKRPVYLISYTVESTSFPQAAIFVAHQTSAFPDSGDLYFMAPDPGNATRVCFQRQHKAIHEIQKLQMKDTLMQIGTTSSKEYPETWDDTLHKMVAEKFNQQAGTLSTSHGSTLHQWAEVAKMELMKAGLVELHSSAGDELHVYETPVKIKVTMKA</sequence>
<name>A0A9W9L2A8_9EURO</name>
<evidence type="ECO:0000313" key="1">
    <source>
        <dbReference type="EMBL" id="KAJ5135045.1"/>
    </source>
</evidence>
<dbReference type="RefSeq" id="XP_056522017.1">
    <property type="nucleotide sequence ID" value="XM_056665067.1"/>
</dbReference>
<dbReference type="GeneID" id="81404237"/>
<keyword evidence="2" id="KW-1185">Reference proteome</keyword>
<protein>
    <submittedName>
        <fullName evidence="1">Uncharacterized protein</fullName>
    </submittedName>
</protein>
<dbReference type="AlphaFoldDB" id="A0A9W9L2A8"/>